<dbReference type="EC" id="2.1.1.-" evidence="7"/>
<dbReference type="AlphaFoldDB" id="A0A5C6C542"/>
<evidence type="ECO:0000259" key="5">
    <source>
        <dbReference type="Pfam" id="PF00891"/>
    </source>
</evidence>
<dbReference type="InterPro" id="IPR016461">
    <property type="entry name" value="COMT-like"/>
</dbReference>
<keyword evidence="3" id="KW-0949">S-adenosyl-L-methionine</keyword>
<accession>A0A5C6C542</accession>
<comment type="caution">
    <text evidence="7">The sequence shown here is derived from an EMBL/GenBank/DDBJ whole genome shotgun (WGS) entry which is preliminary data.</text>
</comment>
<keyword evidence="1 7" id="KW-0489">Methyltransferase</keyword>
<dbReference type="Pfam" id="PF08100">
    <property type="entry name" value="Dimerisation"/>
    <property type="match status" value="1"/>
</dbReference>
<dbReference type="Proteomes" id="UP000319908">
    <property type="component" value="Unassembled WGS sequence"/>
</dbReference>
<dbReference type="Gene3D" id="1.10.287.1350">
    <property type="match status" value="1"/>
</dbReference>
<dbReference type="GO" id="GO:0046983">
    <property type="term" value="F:protein dimerization activity"/>
    <property type="evidence" value="ECO:0007669"/>
    <property type="project" value="InterPro"/>
</dbReference>
<protein>
    <submittedName>
        <fullName evidence="7">Multifunctional cyclase-dehydratase-3-O-methyl transferase TcmN</fullName>
        <ecNumber evidence="7">2.1.1.-</ecNumber>
    </submittedName>
</protein>
<evidence type="ECO:0000259" key="6">
    <source>
        <dbReference type="Pfam" id="PF08100"/>
    </source>
</evidence>
<dbReference type="SUPFAM" id="SSF53335">
    <property type="entry name" value="S-adenosyl-L-methionine-dependent methyltransferases"/>
    <property type="match status" value="1"/>
</dbReference>
<feature type="domain" description="O-methyltransferase dimerisation" evidence="6">
    <location>
        <begin position="26"/>
        <end position="97"/>
    </location>
</feature>
<dbReference type="InterPro" id="IPR029063">
    <property type="entry name" value="SAM-dependent_MTases_sf"/>
</dbReference>
<evidence type="ECO:0000256" key="2">
    <source>
        <dbReference type="ARBA" id="ARBA00022679"/>
    </source>
</evidence>
<dbReference type="PIRSF" id="PIRSF005739">
    <property type="entry name" value="O-mtase"/>
    <property type="match status" value="1"/>
</dbReference>
<dbReference type="CDD" id="cd02440">
    <property type="entry name" value="AdoMet_MTases"/>
    <property type="match status" value="1"/>
</dbReference>
<evidence type="ECO:0000256" key="3">
    <source>
        <dbReference type="ARBA" id="ARBA00022691"/>
    </source>
</evidence>
<dbReference type="InterPro" id="IPR001077">
    <property type="entry name" value="COMT_C"/>
</dbReference>
<evidence type="ECO:0000256" key="4">
    <source>
        <dbReference type="PIRSR" id="PIRSR005739-1"/>
    </source>
</evidence>
<name>A0A5C6C542_9BACT</name>
<dbReference type="RefSeq" id="WP_302117444.1">
    <property type="nucleotide sequence ID" value="NZ_SJPU01000001.1"/>
</dbReference>
<dbReference type="Gene3D" id="1.10.10.10">
    <property type="entry name" value="Winged helix-like DNA-binding domain superfamily/Winged helix DNA-binding domain"/>
    <property type="match status" value="1"/>
</dbReference>
<organism evidence="7 8">
    <name type="scientific">Allorhodopirellula heiligendammensis</name>
    <dbReference type="NCBI Taxonomy" id="2714739"/>
    <lineage>
        <taxon>Bacteria</taxon>
        <taxon>Pseudomonadati</taxon>
        <taxon>Planctomycetota</taxon>
        <taxon>Planctomycetia</taxon>
        <taxon>Pirellulales</taxon>
        <taxon>Pirellulaceae</taxon>
        <taxon>Allorhodopirellula</taxon>
    </lineage>
</organism>
<dbReference type="PANTHER" id="PTHR43712:SF2">
    <property type="entry name" value="O-METHYLTRANSFERASE CICE"/>
    <property type="match status" value="1"/>
</dbReference>
<dbReference type="Pfam" id="PF00891">
    <property type="entry name" value="Methyltransf_2"/>
    <property type="match status" value="1"/>
</dbReference>
<evidence type="ECO:0000313" key="7">
    <source>
        <dbReference type="EMBL" id="TWU18661.1"/>
    </source>
</evidence>
<feature type="active site" description="Proton acceptor" evidence="4">
    <location>
        <position position="258"/>
    </location>
</feature>
<proteinExistence type="predicted"/>
<keyword evidence="2 7" id="KW-0808">Transferase</keyword>
<sequence>MNWLRRWLQRKPETLAQPTFPHLHWLLNSTWLAQAVYVAARLDIAEELRAGPKSADVLASKCGVQPDELMRVLRALAGFGIFSRDSQGRFSLTESALPLLHDNPHSIQAYSEVWGVQLYAGAGRLLEQLRTGEPGFKLQHGLPMWQHYEADAEAGALFDRFMSVTTDAHCRFIPKWFDFSKFQHVVDVGAGGGSLLSTVLHSNPKQRGTWYDRAEVLPLAQERIEKEGLGSRCELIAGDFLQSVPAGGDLYLIKHVLHDWEDSMATRIVANIAEAMSKDSKLLIIGGLLDETNNRDGLCKLRDLEQMFWTGGRVRTRSDFERLLHPAGMHITATTQTPIVDVCIIEVSK</sequence>
<reference evidence="7 8" key="1">
    <citation type="journal article" date="2020" name="Antonie Van Leeuwenhoek">
        <title>Rhodopirellula heiligendammensis sp. nov., Rhodopirellula pilleata sp. nov., and Rhodopirellula solitaria sp. nov. isolated from natural or artificial marine surfaces in Northern Germany and California, USA, and emended description of the genus Rhodopirellula.</title>
        <authorList>
            <person name="Kallscheuer N."/>
            <person name="Wiegand S."/>
            <person name="Jogler M."/>
            <person name="Boedeker C."/>
            <person name="Peeters S.H."/>
            <person name="Rast P."/>
            <person name="Heuer A."/>
            <person name="Jetten M.S.M."/>
            <person name="Rohde M."/>
            <person name="Jogler C."/>
        </authorList>
    </citation>
    <scope>NUCLEOTIDE SEQUENCE [LARGE SCALE GENOMIC DNA]</scope>
    <source>
        <strain evidence="7 8">Poly21</strain>
    </source>
</reference>
<dbReference type="GO" id="GO:0032259">
    <property type="term" value="P:methylation"/>
    <property type="evidence" value="ECO:0007669"/>
    <property type="project" value="UniProtKB-KW"/>
</dbReference>
<evidence type="ECO:0000313" key="8">
    <source>
        <dbReference type="Proteomes" id="UP000319908"/>
    </source>
</evidence>
<dbReference type="PROSITE" id="PS51683">
    <property type="entry name" value="SAM_OMT_II"/>
    <property type="match status" value="1"/>
</dbReference>
<feature type="domain" description="O-methyltransferase C-terminal" evidence="5">
    <location>
        <begin position="125"/>
        <end position="329"/>
    </location>
</feature>
<dbReference type="PANTHER" id="PTHR43712">
    <property type="entry name" value="PUTATIVE (AFU_ORTHOLOGUE AFUA_4G14580)-RELATED"/>
    <property type="match status" value="1"/>
</dbReference>
<dbReference type="GO" id="GO:0008171">
    <property type="term" value="F:O-methyltransferase activity"/>
    <property type="evidence" value="ECO:0007669"/>
    <property type="project" value="InterPro"/>
</dbReference>
<dbReference type="Gene3D" id="3.40.50.150">
    <property type="entry name" value="Vaccinia Virus protein VP39"/>
    <property type="match status" value="1"/>
</dbReference>
<dbReference type="SUPFAM" id="SSF46785">
    <property type="entry name" value="Winged helix' DNA-binding domain"/>
    <property type="match status" value="1"/>
</dbReference>
<dbReference type="InterPro" id="IPR036390">
    <property type="entry name" value="WH_DNA-bd_sf"/>
</dbReference>
<gene>
    <name evidence="7" type="primary">tcmN</name>
    <name evidence="7" type="ORF">Poly21_08250</name>
</gene>
<dbReference type="InterPro" id="IPR012967">
    <property type="entry name" value="COMT_dimerisation"/>
</dbReference>
<dbReference type="EMBL" id="SJPU01000001">
    <property type="protein sequence ID" value="TWU18661.1"/>
    <property type="molecule type" value="Genomic_DNA"/>
</dbReference>
<dbReference type="InterPro" id="IPR036388">
    <property type="entry name" value="WH-like_DNA-bd_sf"/>
</dbReference>
<evidence type="ECO:0000256" key="1">
    <source>
        <dbReference type="ARBA" id="ARBA00022603"/>
    </source>
</evidence>
<keyword evidence="8" id="KW-1185">Reference proteome</keyword>